<gene>
    <name evidence="1" type="ORF">GCM10010255_79480</name>
</gene>
<organism evidence="1 2">
    <name type="scientific">Streptomyces coeruleofuscus</name>
    <dbReference type="NCBI Taxonomy" id="66879"/>
    <lineage>
        <taxon>Bacteria</taxon>
        <taxon>Bacillati</taxon>
        <taxon>Actinomycetota</taxon>
        <taxon>Actinomycetes</taxon>
        <taxon>Kitasatosporales</taxon>
        <taxon>Streptomycetaceae</taxon>
        <taxon>Streptomyces</taxon>
    </lineage>
</organism>
<proteinExistence type="predicted"/>
<protein>
    <submittedName>
        <fullName evidence="1">Uncharacterized protein</fullName>
    </submittedName>
</protein>
<sequence length="103" mass="10929">MSGPSGTVRDQRVQRPVQDCEQVLVLLWGVQHAQCQAVGQCDDGIGEGRRMGFVPGRLQPGGQCLTDVLVDLPPDRGKAGVLRRVDGEGELRGGFGASFGVEV</sequence>
<accession>A0ABP5WHJ0</accession>
<reference evidence="2" key="1">
    <citation type="journal article" date="2019" name="Int. J. Syst. Evol. Microbiol.">
        <title>The Global Catalogue of Microorganisms (GCM) 10K type strain sequencing project: providing services to taxonomists for standard genome sequencing and annotation.</title>
        <authorList>
            <consortium name="The Broad Institute Genomics Platform"/>
            <consortium name="The Broad Institute Genome Sequencing Center for Infectious Disease"/>
            <person name="Wu L."/>
            <person name="Ma J."/>
        </authorList>
    </citation>
    <scope>NUCLEOTIDE SEQUENCE [LARGE SCALE GENOMIC DNA]</scope>
    <source>
        <strain evidence="2">JCM 4358</strain>
    </source>
</reference>
<dbReference type="Proteomes" id="UP001499986">
    <property type="component" value="Unassembled WGS sequence"/>
</dbReference>
<evidence type="ECO:0000313" key="2">
    <source>
        <dbReference type="Proteomes" id="UP001499986"/>
    </source>
</evidence>
<keyword evidence="2" id="KW-1185">Reference proteome</keyword>
<name>A0ABP5WHJ0_9ACTN</name>
<comment type="caution">
    <text evidence="1">The sequence shown here is derived from an EMBL/GenBank/DDBJ whole genome shotgun (WGS) entry which is preliminary data.</text>
</comment>
<evidence type="ECO:0000313" key="1">
    <source>
        <dbReference type="EMBL" id="GAA2425557.1"/>
    </source>
</evidence>
<dbReference type="EMBL" id="BAAASE010000016">
    <property type="protein sequence ID" value="GAA2425557.1"/>
    <property type="molecule type" value="Genomic_DNA"/>
</dbReference>